<name>A0A8T0NPQ1_PANVG</name>
<organism evidence="1 2">
    <name type="scientific">Panicum virgatum</name>
    <name type="common">Blackwell switchgrass</name>
    <dbReference type="NCBI Taxonomy" id="38727"/>
    <lineage>
        <taxon>Eukaryota</taxon>
        <taxon>Viridiplantae</taxon>
        <taxon>Streptophyta</taxon>
        <taxon>Embryophyta</taxon>
        <taxon>Tracheophyta</taxon>
        <taxon>Spermatophyta</taxon>
        <taxon>Magnoliopsida</taxon>
        <taxon>Liliopsida</taxon>
        <taxon>Poales</taxon>
        <taxon>Poaceae</taxon>
        <taxon>PACMAD clade</taxon>
        <taxon>Panicoideae</taxon>
        <taxon>Panicodae</taxon>
        <taxon>Paniceae</taxon>
        <taxon>Panicinae</taxon>
        <taxon>Panicum</taxon>
        <taxon>Panicum sect. Hiantes</taxon>
    </lineage>
</organism>
<reference evidence="1" key="1">
    <citation type="submission" date="2020-05" db="EMBL/GenBank/DDBJ databases">
        <title>WGS assembly of Panicum virgatum.</title>
        <authorList>
            <person name="Lovell J.T."/>
            <person name="Jenkins J."/>
            <person name="Shu S."/>
            <person name="Juenger T.E."/>
            <person name="Schmutz J."/>
        </authorList>
    </citation>
    <scope>NUCLEOTIDE SEQUENCE</scope>
    <source>
        <strain evidence="1">AP13</strain>
    </source>
</reference>
<accession>A0A8T0NPQ1</accession>
<dbReference type="AlphaFoldDB" id="A0A8T0NPQ1"/>
<evidence type="ECO:0000313" key="2">
    <source>
        <dbReference type="Proteomes" id="UP000823388"/>
    </source>
</evidence>
<protein>
    <submittedName>
        <fullName evidence="1">Uncharacterized protein</fullName>
    </submittedName>
</protein>
<gene>
    <name evidence="1" type="ORF">PVAP13_9KG173700</name>
</gene>
<comment type="caution">
    <text evidence="1">The sequence shown here is derived from an EMBL/GenBank/DDBJ whole genome shotgun (WGS) entry which is preliminary data.</text>
</comment>
<sequence>MLRNFWHNHTSQPCAPLAAGVPGAPRWPYVALRLAYPVPSTPVGCLLGAPNGGTPPCTSKSARPLRLMAAPRIAADLKLQDLCQICCFSSDANLIVYLTQWLLVGTRE</sequence>
<evidence type="ECO:0000313" key="1">
    <source>
        <dbReference type="EMBL" id="KAG2549166.1"/>
    </source>
</evidence>
<dbReference type="Proteomes" id="UP000823388">
    <property type="component" value="Chromosome 9K"/>
</dbReference>
<proteinExistence type="predicted"/>
<keyword evidence="2" id="KW-1185">Reference proteome</keyword>
<dbReference type="EMBL" id="CM029053">
    <property type="protein sequence ID" value="KAG2549166.1"/>
    <property type="molecule type" value="Genomic_DNA"/>
</dbReference>